<feature type="transmembrane region" description="Helical" evidence="1">
    <location>
        <begin position="192"/>
        <end position="216"/>
    </location>
</feature>
<evidence type="ECO:0000313" key="2">
    <source>
        <dbReference type="EMBL" id="MBO2011617.1"/>
    </source>
</evidence>
<keyword evidence="1" id="KW-1133">Transmembrane helix</keyword>
<dbReference type="RefSeq" id="WP_208177311.1">
    <property type="nucleotide sequence ID" value="NZ_JAGETZ010000012.1"/>
</dbReference>
<dbReference type="InterPro" id="IPR022134">
    <property type="entry name" value="DUF3667"/>
</dbReference>
<dbReference type="Pfam" id="PF12412">
    <property type="entry name" value="DUF3667"/>
    <property type="match status" value="1"/>
</dbReference>
<feature type="transmembrane region" description="Helical" evidence="1">
    <location>
        <begin position="256"/>
        <end position="274"/>
    </location>
</feature>
<keyword evidence="1" id="KW-0472">Membrane</keyword>
<feature type="transmembrane region" description="Helical" evidence="1">
    <location>
        <begin position="286"/>
        <end position="310"/>
    </location>
</feature>
<evidence type="ECO:0000256" key="1">
    <source>
        <dbReference type="SAM" id="Phobius"/>
    </source>
</evidence>
<keyword evidence="3" id="KW-1185">Reference proteome</keyword>
<gene>
    <name evidence="2" type="ORF">J4E00_21300</name>
</gene>
<evidence type="ECO:0000313" key="3">
    <source>
        <dbReference type="Proteomes" id="UP000664369"/>
    </source>
</evidence>
<comment type="caution">
    <text evidence="2">The sequence shown here is derived from an EMBL/GenBank/DDBJ whole genome shotgun (WGS) entry which is preliminary data.</text>
</comment>
<sequence length="311" mass="34716">MAHVLVKLPACANCAYAFIPTEPAEYCPRCGQQNHGSTLGMGHVAEEFLEGVFHFDGKIFRTLRLLLFWPGELTRRFLIGHRVPYVPPIRLYVFISFVVFFLLSLNAGHEGSAVKVRVASLPPHPTGHELIIGPRLPLTQAQLDSLPEHLTRAQADSVLRRHQVPVSLINRVLVQHMPRLTRRTPEEATHQVLKSLSIMAFVLMPLAALLLQAAYWRQRRPYLSYLILSVHLHCFGFVLLALLLGLQYLPGMEKTSLLLLALPLYLVLALHRLYGQSWGKTMFKSAILATGYSLLLGVGMLAALGLGLTLL</sequence>
<organism evidence="2 3">
    <name type="scientific">Hymenobacter negativus</name>
    <dbReference type="NCBI Taxonomy" id="2795026"/>
    <lineage>
        <taxon>Bacteria</taxon>
        <taxon>Pseudomonadati</taxon>
        <taxon>Bacteroidota</taxon>
        <taxon>Cytophagia</taxon>
        <taxon>Cytophagales</taxon>
        <taxon>Hymenobacteraceae</taxon>
        <taxon>Hymenobacter</taxon>
    </lineage>
</organism>
<dbReference type="EMBL" id="JAGETZ010000012">
    <property type="protein sequence ID" value="MBO2011617.1"/>
    <property type="molecule type" value="Genomic_DNA"/>
</dbReference>
<feature type="transmembrane region" description="Helical" evidence="1">
    <location>
        <begin position="222"/>
        <end position="244"/>
    </location>
</feature>
<feature type="transmembrane region" description="Helical" evidence="1">
    <location>
        <begin position="89"/>
        <end position="107"/>
    </location>
</feature>
<proteinExistence type="predicted"/>
<reference evidence="2 3" key="1">
    <citation type="submission" date="2021-03" db="EMBL/GenBank/DDBJ databases">
        <authorList>
            <person name="Kim M.K."/>
        </authorList>
    </citation>
    <scope>NUCLEOTIDE SEQUENCE [LARGE SCALE GENOMIC DNA]</scope>
    <source>
        <strain evidence="2 3">BT442</strain>
    </source>
</reference>
<protein>
    <submittedName>
        <fullName evidence="2">DUF3667 domain-containing protein</fullName>
    </submittedName>
</protein>
<name>A0ABS3QKD1_9BACT</name>
<accession>A0ABS3QKD1</accession>
<dbReference type="Proteomes" id="UP000664369">
    <property type="component" value="Unassembled WGS sequence"/>
</dbReference>
<keyword evidence="1" id="KW-0812">Transmembrane</keyword>